<protein>
    <submittedName>
        <fullName evidence="1">Uncharacterized protein</fullName>
    </submittedName>
</protein>
<dbReference type="Proteomes" id="UP000594638">
    <property type="component" value="Unassembled WGS sequence"/>
</dbReference>
<gene>
    <name evidence="1" type="ORF">OLEA9_A078211</name>
</gene>
<sequence>VVRDLGFMIPDLLNIIVPLLEVYKHTSGKHATRPLLAQSSRHLLDSGTRDVYGDYNVIIKISVMLLVTTIVL</sequence>
<evidence type="ECO:0000313" key="2">
    <source>
        <dbReference type="Proteomes" id="UP000594638"/>
    </source>
</evidence>
<name>A0A8S0UPS9_OLEEU</name>
<comment type="caution">
    <text evidence="1">The sequence shown here is derived from an EMBL/GenBank/DDBJ whole genome shotgun (WGS) entry which is preliminary data.</text>
</comment>
<reference evidence="1 2" key="1">
    <citation type="submission" date="2019-12" db="EMBL/GenBank/DDBJ databases">
        <authorList>
            <person name="Alioto T."/>
            <person name="Alioto T."/>
            <person name="Gomez Garrido J."/>
        </authorList>
    </citation>
    <scope>NUCLEOTIDE SEQUENCE [LARGE SCALE GENOMIC DNA]</scope>
</reference>
<keyword evidence="2" id="KW-1185">Reference proteome</keyword>
<accession>A0A8S0UPS9</accession>
<dbReference type="AlphaFoldDB" id="A0A8S0UPS9"/>
<feature type="non-terminal residue" evidence="1">
    <location>
        <position position="72"/>
    </location>
</feature>
<feature type="non-terminal residue" evidence="1">
    <location>
        <position position="1"/>
    </location>
</feature>
<evidence type="ECO:0000313" key="1">
    <source>
        <dbReference type="EMBL" id="CAA3019366.1"/>
    </source>
</evidence>
<proteinExistence type="predicted"/>
<dbReference type="EMBL" id="CACTIH010008278">
    <property type="protein sequence ID" value="CAA3019366.1"/>
    <property type="molecule type" value="Genomic_DNA"/>
</dbReference>
<dbReference type="Gramene" id="OE9A078211T1">
    <property type="protein sequence ID" value="OE9A078211C1"/>
    <property type="gene ID" value="OE9A078211"/>
</dbReference>
<dbReference type="OrthoDB" id="10015560at2759"/>
<organism evidence="1 2">
    <name type="scientific">Olea europaea subsp. europaea</name>
    <dbReference type="NCBI Taxonomy" id="158383"/>
    <lineage>
        <taxon>Eukaryota</taxon>
        <taxon>Viridiplantae</taxon>
        <taxon>Streptophyta</taxon>
        <taxon>Embryophyta</taxon>
        <taxon>Tracheophyta</taxon>
        <taxon>Spermatophyta</taxon>
        <taxon>Magnoliopsida</taxon>
        <taxon>eudicotyledons</taxon>
        <taxon>Gunneridae</taxon>
        <taxon>Pentapetalae</taxon>
        <taxon>asterids</taxon>
        <taxon>lamiids</taxon>
        <taxon>Lamiales</taxon>
        <taxon>Oleaceae</taxon>
        <taxon>Oleeae</taxon>
        <taxon>Olea</taxon>
    </lineage>
</organism>